<gene>
    <name evidence="2" type="ORF">CCMP2556_LOCUS32549</name>
</gene>
<feature type="region of interest" description="Disordered" evidence="1">
    <location>
        <begin position="100"/>
        <end position="122"/>
    </location>
</feature>
<evidence type="ECO:0000256" key="1">
    <source>
        <dbReference type="SAM" id="MobiDB-lite"/>
    </source>
</evidence>
<feature type="compositionally biased region" description="Basic and acidic residues" evidence="1">
    <location>
        <begin position="111"/>
        <end position="122"/>
    </location>
</feature>
<keyword evidence="3" id="KW-1185">Reference proteome</keyword>
<sequence>MPSTFFTALAATVEWSPTTLGTRHFLLIQVAANELDHSPSSEESLMDGILEDVGLVFQGEGIIHEDPEKELDDSWLEEELLSFCVEPIDEQQALMSLLEEVSPQSTGEAGAGRHSDLSVEVF</sequence>
<accession>A0ABP0NS17</accession>
<evidence type="ECO:0000313" key="2">
    <source>
        <dbReference type="EMBL" id="CAK9066291.1"/>
    </source>
</evidence>
<organism evidence="2 3">
    <name type="scientific">Durusdinium trenchii</name>
    <dbReference type="NCBI Taxonomy" id="1381693"/>
    <lineage>
        <taxon>Eukaryota</taxon>
        <taxon>Sar</taxon>
        <taxon>Alveolata</taxon>
        <taxon>Dinophyceae</taxon>
        <taxon>Suessiales</taxon>
        <taxon>Symbiodiniaceae</taxon>
        <taxon>Durusdinium</taxon>
    </lineage>
</organism>
<proteinExistence type="predicted"/>
<reference evidence="2 3" key="1">
    <citation type="submission" date="2024-02" db="EMBL/GenBank/DDBJ databases">
        <authorList>
            <person name="Chen Y."/>
            <person name="Shah S."/>
            <person name="Dougan E. K."/>
            <person name="Thang M."/>
            <person name="Chan C."/>
        </authorList>
    </citation>
    <scope>NUCLEOTIDE SEQUENCE [LARGE SCALE GENOMIC DNA]</scope>
</reference>
<dbReference type="EMBL" id="CAXAMN010022084">
    <property type="protein sequence ID" value="CAK9066291.1"/>
    <property type="molecule type" value="Genomic_DNA"/>
</dbReference>
<evidence type="ECO:0000313" key="3">
    <source>
        <dbReference type="Proteomes" id="UP001642484"/>
    </source>
</evidence>
<dbReference type="Proteomes" id="UP001642484">
    <property type="component" value="Unassembled WGS sequence"/>
</dbReference>
<comment type="caution">
    <text evidence="2">The sequence shown here is derived from an EMBL/GenBank/DDBJ whole genome shotgun (WGS) entry which is preliminary data.</text>
</comment>
<protein>
    <submittedName>
        <fullName evidence="2">Uncharacterized protein</fullName>
    </submittedName>
</protein>
<name>A0ABP0NS17_9DINO</name>